<dbReference type="KEGG" id="noa:BKM31_14595"/>
<accession>A0A1U9ZX60</accession>
<organism evidence="2 3">
    <name type="scientific">[Actinomadura] parvosata subsp. kistnae</name>
    <dbReference type="NCBI Taxonomy" id="1909395"/>
    <lineage>
        <taxon>Bacteria</taxon>
        <taxon>Bacillati</taxon>
        <taxon>Actinomycetota</taxon>
        <taxon>Actinomycetes</taxon>
        <taxon>Streptosporangiales</taxon>
        <taxon>Streptosporangiaceae</taxon>
        <taxon>Nonomuraea</taxon>
    </lineage>
</organism>
<dbReference type="AlphaFoldDB" id="A0A1U9ZX60"/>
<dbReference type="STRING" id="1909395.BKM31_14595"/>
<dbReference type="RefSeq" id="WP_080038681.1">
    <property type="nucleotide sequence ID" value="NZ_CP017717.1"/>
</dbReference>
<proteinExistence type="predicted"/>
<feature type="region of interest" description="Disordered" evidence="1">
    <location>
        <begin position="54"/>
        <end position="80"/>
    </location>
</feature>
<protein>
    <submittedName>
        <fullName evidence="2">Uncharacterized protein</fullName>
    </submittedName>
</protein>
<name>A0A1U9ZX60_9ACTN</name>
<dbReference type="Proteomes" id="UP000190797">
    <property type="component" value="Chromosome"/>
</dbReference>
<sequence length="80" mass="8625">MKTIASQRTITASEDGTGLLSHAGSLLLLKTLRVTGLDRKLSAHLERWRTARAMHDPGKIATDSDDVDERFPAGADPAPD</sequence>
<gene>
    <name evidence="2" type="ORF">BKM31_14595</name>
</gene>
<dbReference type="EMBL" id="CP017717">
    <property type="protein sequence ID" value="AQZ62527.1"/>
    <property type="molecule type" value="Genomic_DNA"/>
</dbReference>
<evidence type="ECO:0000313" key="2">
    <source>
        <dbReference type="EMBL" id="AQZ62527.1"/>
    </source>
</evidence>
<dbReference type="OrthoDB" id="3254802at2"/>
<evidence type="ECO:0000313" key="3">
    <source>
        <dbReference type="Proteomes" id="UP000190797"/>
    </source>
</evidence>
<keyword evidence="3" id="KW-1185">Reference proteome</keyword>
<evidence type="ECO:0000256" key="1">
    <source>
        <dbReference type="SAM" id="MobiDB-lite"/>
    </source>
</evidence>
<reference evidence="3" key="1">
    <citation type="journal article" date="2017" name="Med. Chem. Commun.">
        <title>Nonomuraea sp. ATCC 55076 harbours the largest actinomycete chromosome to date and the kistamicin biosynthetic gene cluster.</title>
        <authorList>
            <person name="Nazari B."/>
            <person name="Forneris C.C."/>
            <person name="Gibson M.I."/>
            <person name="Moon K."/>
            <person name="Schramma K.R."/>
            <person name="Seyedsayamdost M.R."/>
        </authorList>
    </citation>
    <scope>NUCLEOTIDE SEQUENCE [LARGE SCALE GENOMIC DNA]</scope>
    <source>
        <strain evidence="3">ATCC 55076</strain>
    </source>
</reference>